<dbReference type="EMBL" id="JAODYH010000004">
    <property type="protein sequence ID" value="MCT9810717.1"/>
    <property type="molecule type" value="Genomic_DNA"/>
</dbReference>
<dbReference type="RefSeq" id="WP_261499835.1">
    <property type="nucleotide sequence ID" value="NZ_JAODYH010000004.1"/>
</dbReference>
<dbReference type="InterPro" id="IPR042100">
    <property type="entry name" value="Bug_dom1"/>
</dbReference>
<dbReference type="PANTHER" id="PTHR42928:SF5">
    <property type="entry name" value="BLR1237 PROTEIN"/>
    <property type="match status" value="1"/>
</dbReference>
<evidence type="ECO:0000256" key="2">
    <source>
        <dbReference type="SAM" id="SignalP"/>
    </source>
</evidence>
<gene>
    <name evidence="3" type="ORF">N0K08_08730</name>
</gene>
<reference evidence="3 4" key="1">
    <citation type="submission" date="2022-09" db="EMBL/GenBank/DDBJ databases">
        <title>Draft genome of isolate Be4.</title>
        <authorList>
            <person name="Sanchez-Castro I."/>
            <person name="Martinez-Rodriguez P."/>
            <person name="Descostes M."/>
            <person name="Merroun M."/>
        </authorList>
    </citation>
    <scope>NUCLEOTIDE SEQUENCE [LARGE SCALE GENOMIC DNA]</scope>
    <source>
        <strain evidence="3 4">Be4</strain>
    </source>
</reference>
<keyword evidence="4" id="KW-1185">Reference proteome</keyword>
<organism evidence="3 4">
    <name type="scientific">Acidovorax bellezanensis</name>
    <dbReference type="NCBI Taxonomy" id="2976702"/>
    <lineage>
        <taxon>Bacteria</taxon>
        <taxon>Pseudomonadati</taxon>
        <taxon>Pseudomonadota</taxon>
        <taxon>Betaproteobacteria</taxon>
        <taxon>Burkholderiales</taxon>
        <taxon>Comamonadaceae</taxon>
        <taxon>Acidovorax</taxon>
    </lineage>
</organism>
<proteinExistence type="inferred from homology"/>
<feature type="chain" id="PRO_5046742221" evidence="2">
    <location>
        <begin position="17"/>
        <end position="315"/>
    </location>
</feature>
<sequence length="315" mass="32826">MAAVALPAMLAAPAQAQAPDVTRIVVGFAPGGALDVLARVLAEKLRVSLGGTVLVENKAGGSARLALVAVKNAAPDGKTILMSSPSPVSIFPLTYSKLGYDPDKDLIPLAHLAEVRVVASTGMKQPYKTIGEYVNWVKGKPADQGVGLVTMGSPIHFGLLSMGKTTGIPLTPVPYKGSAPILTDLVGGALPLSIDTIGGQMELYRSGKIRFLGVSGAQRSAFFPEVPTLKEAGIPGFEVASSWFGAFLPAGTPPATVARLEKAFIDAAKSPDVRAKMETLAMEMTGQPGAMLRKTIQKERAHWKPIAEASGFKGD</sequence>
<dbReference type="PANTHER" id="PTHR42928">
    <property type="entry name" value="TRICARBOXYLATE-BINDING PROTEIN"/>
    <property type="match status" value="1"/>
</dbReference>
<keyword evidence="2" id="KW-0732">Signal</keyword>
<comment type="similarity">
    <text evidence="1">Belongs to the UPF0065 (bug) family.</text>
</comment>
<dbReference type="InterPro" id="IPR005064">
    <property type="entry name" value="BUG"/>
</dbReference>
<evidence type="ECO:0000256" key="1">
    <source>
        <dbReference type="ARBA" id="ARBA00006987"/>
    </source>
</evidence>
<feature type="signal peptide" evidence="2">
    <location>
        <begin position="1"/>
        <end position="16"/>
    </location>
</feature>
<dbReference type="PIRSF" id="PIRSF017082">
    <property type="entry name" value="YflP"/>
    <property type="match status" value="1"/>
</dbReference>
<comment type="caution">
    <text evidence="3">The sequence shown here is derived from an EMBL/GenBank/DDBJ whole genome shotgun (WGS) entry which is preliminary data.</text>
</comment>
<dbReference type="Gene3D" id="3.40.190.150">
    <property type="entry name" value="Bordetella uptake gene, domain 1"/>
    <property type="match status" value="1"/>
</dbReference>
<dbReference type="Proteomes" id="UP001525968">
    <property type="component" value="Unassembled WGS sequence"/>
</dbReference>
<accession>A0ABT2PJQ6</accession>
<dbReference type="Gene3D" id="3.40.190.10">
    <property type="entry name" value="Periplasmic binding protein-like II"/>
    <property type="match status" value="1"/>
</dbReference>
<dbReference type="Pfam" id="PF03401">
    <property type="entry name" value="TctC"/>
    <property type="match status" value="1"/>
</dbReference>
<evidence type="ECO:0000313" key="4">
    <source>
        <dbReference type="Proteomes" id="UP001525968"/>
    </source>
</evidence>
<protein>
    <submittedName>
        <fullName evidence="3">Tripartite tricarboxylate transporter substrate-binding protein</fullName>
    </submittedName>
</protein>
<evidence type="ECO:0000313" key="3">
    <source>
        <dbReference type="EMBL" id="MCT9810717.1"/>
    </source>
</evidence>
<name>A0ABT2PJQ6_9BURK</name>